<feature type="non-terminal residue" evidence="1">
    <location>
        <position position="1"/>
    </location>
</feature>
<sequence length="200" mass="22743">TLADTYSMTTFGQCLANVGTMLATGCYANLGATSAQAKLTMSPRSQDTVESIVQSLSATMHSYTIIPIISASGLFKPANVYIAASKSGKLTDIVLQEFMPKKDKDIRILTIPKRTGMVQPLDVYEFMAAIRLWKNFVKTFSDRVMLLNYNINLHLRNNIIKLQISIHSYDFNRKWFQQDEAIAHFRLRVRRLLNETFPNR</sequence>
<evidence type="ECO:0000313" key="2">
    <source>
        <dbReference type="Proteomes" id="UP000078492"/>
    </source>
</evidence>
<proteinExistence type="predicted"/>
<keyword evidence="2" id="KW-1185">Reference proteome</keyword>
<dbReference type="AlphaFoldDB" id="A0A151J0N7"/>
<dbReference type="Proteomes" id="UP000078492">
    <property type="component" value="Unassembled WGS sequence"/>
</dbReference>
<organism evidence="1 2">
    <name type="scientific">Trachymyrmex cornetzi</name>
    <dbReference type="NCBI Taxonomy" id="471704"/>
    <lineage>
        <taxon>Eukaryota</taxon>
        <taxon>Metazoa</taxon>
        <taxon>Ecdysozoa</taxon>
        <taxon>Arthropoda</taxon>
        <taxon>Hexapoda</taxon>
        <taxon>Insecta</taxon>
        <taxon>Pterygota</taxon>
        <taxon>Neoptera</taxon>
        <taxon>Endopterygota</taxon>
        <taxon>Hymenoptera</taxon>
        <taxon>Apocrita</taxon>
        <taxon>Aculeata</taxon>
        <taxon>Formicoidea</taxon>
        <taxon>Formicidae</taxon>
        <taxon>Myrmicinae</taxon>
        <taxon>Trachymyrmex</taxon>
    </lineage>
</organism>
<reference evidence="1 2" key="1">
    <citation type="submission" date="2015-09" db="EMBL/GenBank/DDBJ databases">
        <title>Trachymyrmex cornetzi WGS genome.</title>
        <authorList>
            <person name="Nygaard S."/>
            <person name="Hu H."/>
            <person name="Boomsma J."/>
            <person name="Zhang G."/>
        </authorList>
    </citation>
    <scope>NUCLEOTIDE SEQUENCE [LARGE SCALE GENOMIC DNA]</scope>
    <source>
        <strain evidence="1">Tcor2-1</strain>
        <tissue evidence="1">Whole body</tissue>
    </source>
</reference>
<accession>A0A151J0N7</accession>
<protein>
    <submittedName>
        <fullName evidence="1">Uncharacterized protein</fullName>
    </submittedName>
</protein>
<dbReference type="EMBL" id="KQ980603">
    <property type="protein sequence ID" value="KYN15187.1"/>
    <property type="molecule type" value="Genomic_DNA"/>
</dbReference>
<evidence type="ECO:0000313" key="1">
    <source>
        <dbReference type="EMBL" id="KYN15187.1"/>
    </source>
</evidence>
<dbReference type="STRING" id="471704.A0A151J0N7"/>
<name>A0A151J0N7_9HYME</name>
<gene>
    <name evidence="1" type="ORF">ALC57_12597</name>
</gene>